<proteinExistence type="predicted"/>
<gene>
    <name evidence="6" type="ORF">GCM10023095_19260</name>
</gene>
<keyword evidence="1" id="KW-0732">Signal</keyword>
<protein>
    <recommendedName>
        <fullName evidence="5">C-type lysozyme inhibitor domain-containing protein</fullName>
    </recommendedName>
</protein>
<dbReference type="SUPFAM" id="SSF141488">
    <property type="entry name" value="YdhA-like"/>
    <property type="match status" value="1"/>
</dbReference>
<evidence type="ECO:0000256" key="2">
    <source>
        <dbReference type="ARBA" id="ARBA00023136"/>
    </source>
</evidence>
<dbReference type="EMBL" id="BAABFC010000012">
    <property type="protein sequence ID" value="GAA4499330.1"/>
    <property type="molecule type" value="Genomic_DNA"/>
</dbReference>
<dbReference type="InterPro" id="IPR018660">
    <property type="entry name" value="MliC"/>
</dbReference>
<evidence type="ECO:0000256" key="4">
    <source>
        <dbReference type="ARBA" id="ARBA00023288"/>
    </source>
</evidence>
<keyword evidence="2" id="KW-0472">Membrane</keyword>
<reference evidence="7" key="1">
    <citation type="journal article" date="2019" name="Int. J. Syst. Evol. Microbiol.">
        <title>The Global Catalogue of Microorganisms (GCM) 10K type strain sequencing project: providing services to taxonomists for standard genome sequencing and annotation.</title>
        <authorList>
            <consortium name="The Broad Institute Genomics Platform"/>
            <consortium name="The Broad Institute Genome Sequencing Center for Infectious Disease"/>
            <person name="Wu L."/>
            <person name="Ma J."/>
        </authorList>
    </citation>
    <scope>NUCLEOTIDE SEQUENCE [LARGE SCALE GENOMIC DNA]</scope>
    <source>
        <strain evidence="7">JCM 32226</strain>
    </source>
</reference>
<dbReference type="Proteomes" id="UP001501321">
    <property type="component" value="Unassembled WGS sequence"/>
</dbReference>
<evidence type="ECO:0000313" key="6">
    <source>
        <dbReference type="EMBL" id="GAA4499330.1"/>
    </source>
</evidence>
<dbReference type="InterPro" id="IPR036328">
    <property type="entry name" value="MliC_sf"/>
</dbReference>
<dbReference type="Gene3D" id="2.40.128.200">
    <property type="match status" value="1"/>
</dbReference>
<sequence length="120" mass="12932">MGYLNICGRLAGTVGLSIMLSACASEPEPDPYARVYQCGDTLLPVRLDGHFDWLELTHNGEHYILPKLKTVSGVRYDNGRLSFWIKGEEGVLRSGSQVLLSGCHLLPKETAGATAPDSAG</sequence>
<name>A0ABP8QBK8_9GAMM</name>
<accession>A0ABP8QBK8</accession>
<keyword evidence="7" id="KW-1185">Reference proteome</keyword>
<evidence type="ECO:0000256" key="1">
    <source>
        <dbReference type="ARBA" id="ARBA00022729"/>
    </source>
</evidence>
<evidence type="ECO:0000259" key="5">
    <source>
        <dbReference type="Pfam" id="PF09864"/>
    </source>
</evidence>
<dbReference type="Pfam" id="PF09864">
    <property type="entry name" value="MliC"/>
    <property type="match status" value="1"/>
</dbReference>
<organism evidence="6 7">
    <name type="scientific">Pseudaeromonas paramecii</name>
    <dbReference type="NCBI Taxonomy" id="2138166"/>
    <lineage>
        <taxon>Bacteria</taxon>
        <taxon>Pseudomonadati</taxon>
        <taxon>Pseudomonadota</taxon>
        <taxon>Gammaproteobacteria</taxon>
        <taxon>Aeromonadales</taxon>
        <taxon>Aeromonadaceae</taxon>
        <taxon>Pseudaeromonas</taxon>
    </lineage>
</organism>
<keyword evidence="3" id="KW-0564">Palmitate</keyword>
<evidence type="ECO:0000313" key="7">
    <source>
        <dbReference type="Proteomes" id="UP001501321"/>
    </source>
</evidence>
<keyword evidence="4" id="KW-0449">Lipoprotein</keyword>
<dbReference type="RefSeq" id="WP_345012455.1">
    <property type="nucleotide sequence ID" value="NZ_BAABFC010000012.1"/>
</dbReference>
<feature type="domain" description="C-type lysozyme inhibitor" evidence="5">
    <location>
        <begin position="36"/>
        <end position="97"/>
    </location>
</feature>
<comment type="caution">
    <text evidence="6">The sequence shown here is derived from an EMBL/GenBank/DDBJ whole genome shotgun (WGS) entry which is preliminary data.</text>
</comment>
<evidence type="ECO:0000256" key="3">
    <source>
        <dbReference type="ARBA" id="ARBA00023139"/>
    </source>
</evidence>